<dbReference type="RefSeq" id="WP_105545328.1">
    <property type="nucleotide sequence ID" value="NZ_JBBGZH010000003.1"/>
</dbReference>
<evidence type="ECO:0000313" key="2">
    <source>
        <dbReference type="Proteomes" id="UP001375812"/>
    </source>
</evidence>
<keyword evidence="2" id="KW-1185">Reference proteome</keyword>
<protein>
    <recommendedName>
        <fullName evidence="3">Secreted protein</fullName>
    </recommendedName>
</protein>
<organism evidence="1 2">
    <name type="scientific">Ochrobactrum vermis</name>
    <dbReference type="NCBI Taxonomy" id="1827297"/>
    <lineage>
        <taxon>Bacteria</taxon>
        <taxon>Pseudomonadati</taxon>
        <taxon>Pseudomonadota</taxon>
        <taxon>Alphaproteobacteria</taxon>
        <taxon>Hyphomicrobiales</taxon>
        <taxon>Brucellaceae</taxon>
        <taxon>Brucella/Ochrobactrum group</taxon>
        <taxon>Ochrobactrum</taxon>
    </lineage>
</organism>
<name>A0ABU8PKX8_9HYPH</name>
<evidence type="ECO:0008006" key="3">
    <source>
        <dbReference type="Google" id="ProtNLM"/>
    </source>
</evidence>
<dbReference type="EMBL" id="JBBGZH010000003">
    <property type="protein sequence ID" value="MEJ5022890.1"/>
    <property type="molecule type" value="Genomic_DNA"/>
</dbReference>
<gene>
    <name evidence="1" type="ORF">WH297_24595</name>
</gene>
<sequence>MMAYSLSVRVLLVAHTTVYRQAQPTDVAVLDKIVVDRASSAVPEPREESRLLSQTNYVQLATESQLGILSNRDAISAIQLLPVV</sequence>
<proteinExistence type="predicted"/>
<dbReference type="Proteomes" id="UP001375812">
    <property type="component" value="Unassembled WGS sequence"/>
</dbReference>
<reference evidence="1 2" key="1">
    <citation type="submission" date="2023-12" db="EMBL/GenBank/DDBJ databases">
        <title>Gut-associated functions are favored during microbiome assembly across C. elegans life.</title>
        <authorList>
            <person name="Zimmermann J."/>
        </authorList>
    </citation>
    <scope>NUCLEOTIDE SEQUENCE [LARGE SCALE GENOMIC DNA]</scope>
    <source>
        <strain evidence="1 2">MYb71</strain>
    </source>
</reference>
<comment type="caution">
    <text evidence="1">The sequence shown here is derived from an EMBL/GenBank/DDBJ whole genome shotgun (WGS) entry which is preliminary data.</text>
</comment>
<evidence type="ECO:0000313" key="1">
    <source>
        <dbReference type="EMBL" id="MEJ5022890.1"/>
    </source>
</evidence>
<accession>A0ABU8PKX8</accession>